<evidence type="ECO:0000256" key="5">
    <source>
        <dbReference type="ARBA" id="ARBA00042275"/>
    </source>
</evidence>
<keyword evidence="2" id="KW-0378">Hydrolase</keyword>
<evidence type="ECO:0000313" key="6">
    <source>
        <dbReference type="EMBL" id="CAK8677817.1"/>
    </source>
</evidence>
<name>A0ABP0FDP9_CLALP</name>
<dbReference type="SUPFAM" id="SSF53254">
    <property type="entry name" value="Phosphoglycerate mutase-like"/>
    <property type="match status" value="1"/>
</dbReference>
<evidence type="ECO:0000256" key="4">
    <source>
        <dbReference type="ARBA" id="ARBA00040907"/>
    </source>
</evidence>
<dbReference type="InterPro" id="IPR029033">
    <property type="entry name" value="His_PPase_superfam"/>
</dbReference>
<evidence type="ECO:0000313" key="7">
    <source>
        <dbReference type="Proteomes" id="UP001642483"/>
    </source>
</evidence>
<dbReference type="CDD" id="cd07067">
    <property type="entry name" value="HP_PGM_like"/>
    <property type="match status" value="1"/>
</dbReference>
<evidence type="ECO:0000256" key="1">
    <source>
        <dbReference type="ARBA" id="ARBA00000464"/>
    </source>
</evidence>
<comment type="caution">
    <text evidence="6">The sequence shown here is derived from an EMBL/GenBank/DDBJ whole genome shotgun (WGS) entry which is preliminary data.</text>
</comment>
<dbReference type="SMART" id="SM00855">
    <property type="entry name" value="PGAM"/>
    <property type="match status" value="1"/>
</dbReference>
<dbReference type="PANTHER" id="PTHR46517:SF1">
    <property type="entry name" value="FRUCTOSE-2,6-BISPHOSPHATASE TIGAR"/>
    <property type="match status" value="1"/>
</dbReference>
<dbReference type="InterPro" id="IPR001345">
    <property type="entry name" value="PG/BPGM_mutase_AS"/>
</dbReference>
<protein>
    <recommendedName>
        <fullName evidence="4">Fructose-2,6-bisphosphatase TIGAR</fullName>
    </recommendedName>
    <alternativeName>
        <fullName evidence="5">TP53-induced glycolysis and apoptosis regulator</fullName>
    </alternativeName>
</protein>
<reference evidence="6 7" key="1">
    <citation type="submission" date="2024-02" db="EMBL/GenBank/DDBJ databases">
        <authorList>
            <person name="Daric V."/>
            <person name="Darras S."/>
        </authorList>
    </citation>
    <scope>NUCLEOTIDE SEQUENCE [LARGE SCALE GENOMIC DNA]</scope>
</reference>
<comment type="catalytic activity">
    <reaction evidence="1">
        <text>beta-D-fructose 2,6-bisphosphate + H2O = beta-D-fructose 6-phosphate + phosphate</text>
        <dbReference type="Rhea" id="RHEA:17289"/>
        <dbReference type="ChEBI" id="CHEBI:15377"/>
        <dbReference type="ChEBI" id="CHEBI:43474"/>
        <dbReference type="ChEBI" id="CHEBI:57634"/>
        <dbReference type="ChEBI" id="CHEBI:58579"/>
        <dbReference type="EC" id="3.1.3.46"/>
    </reaction>
</comment>
<dbReference type="PANTHER" id="PTHR46517">
    <property type="entry name" value="FRUCTOSE-2,6-BISPHOSPHATASE TIGAR"/>
    <property type="match status" value="1"/>
</dbReference>
<dbReference type="InterPro" id="IPR051695">
    <property type="entry name" value="Phosphoglycerate_Mutase"/>
</dbReference>
<dbReference type="InterPro" id="IPR013078">
    <property type="entry name" value="His_Pase_superF_clade-1"/>
</dbReference>
<dbReference type="Gene3D" id="3.40.50.1240">
    <property type="entry name" value="Phosphoglycerate mutase-like"/>
    <property type="match status" value="1"/>
</dbReference>
<comment type="similarity">
    <text evidence="3">Belongs to the phosphoglycerate mutase family.</text>
</comment>
<dbReference type="Proteomes" id="UP001642483">
    <property type="component" value="Unassembled WGS sequence"/>
</dbReference>
<dbReference type="Pfam" id="PF00300">
    <property type="entry name" value="His_Phos_1"/>
    <property type="match status" value="1"/>
</dbReference>
<evidence type="ECO:0000256" key="2">
    <source>
        <dbReference type="ARBA" id="ARBA00022801"/>
    </source>
</evidence>
<accession>A0ABP0FDP9</accession>
<sequence>MCWNALDNEPGVVRFTMTLIRHGQTINNLLQKIQGQKSDASLNWKGQVQALTIARHLNDQKFTHVYCSDTQRATQTCEIILKENERNGNLKTDGILHYYIDKRLRERYMGVLEGKPIADLKKLAKQSNHHQKLFTPDDGESPEEVARRIDSFFKFLCVEMCRESKFSEGSNRHKHALIVSHSGLLRSFLTLLGQKYGCNLPHDILDVSCKNTSRTVIEVKLTFLDDNREFLHDMSDEMFHDESVDRVAKSFENHCRFQVEASCIMLFNFDHLKFV</sequence>
<evidence type="ECO:0000256" key="3">
    <source>
        <dbReference type="ARBA" id="ARBA00038362"/>
    </source>
</evidence>
<dbReference type="PROSITE" id="PS00175">
    <property type="entry name" value="PG_MUTASE"/>
    <property type="match status" value="1"/>
</dbReference>
<dbReference type="EMBL" id="CAWYQH010000046">
    <property type="protein sequence ID" value="CAK8677817.1"/>
    <property type="molecule type" value="Genomic_DNA"/>
</dbReference>
<organism evidence="6 7">
    <name type="scientific">Clavelina lepadiformis</name>
    <name type="common">Light-bulb sea squirt</name>
    <name type="synonym">Ascidia lepadiformis</name>
    <dbReference type="NCBI Taxonomy" id="159417"/>
    <lineage>
        <taxon>Eukaryota</taxon>
        <taxon>Metazoa</taxon>
        <taxon>Chordata</taxon>
        <taxon>Tunicata</taxon>
        <taxon>Ascidiacea</taxon>
        <taxon>Aplousobranchia</taxon>
        <taxon>Clavelinidae</taxon>
        <taxon>Clavelina</taxon>
    </lineage>
</organism>
<keyword evidence="7" id="KW-1185">Reference proteome</keyword>
<gene>
    <name evidence="6" type="ORF">CVLEPA_LOCUS7810</name>
</gene>
<proteinExistence type="inferred from homology"/>